<proteinExistence type="predicted"/>
<sequence length="146" mass="15469">MVHRRRSLSTPPALPLGAAVPAAKLKAPVREEAGGCSATSATSSLSTSSRAISSYRRGSLQSPGASALSSKEGLGRSIQGADALRYTPPTLLSVGIRGLSLLSSQCRQVINYPEIFPQKKIILKSLPYCTARSSSHRSLFINYINP</sequence>
<keyword evidence="3" id="KW-1185">Reference proteome</keyword>
<feature type="compositionally biased region" description="Polar residues" evidence="1">
    <location>
        <begin position="59"/>
        <end position="69"/>
    </location>
</feature>
<reference evidence="2" key="5">
    <citation type="journal article" date="2021" name="G3 (Bethesda)">
        <title>Aegilops tauschii genome assembly Aet v5.0 features greater sequence contiguity and improved annotation.</title>
        <authorList>
            <person name="Wang L."/>
            <person name="Zhu T."/>
            <person name="Rodriguez J.C."/>
            <person name="Deal K.R."/>
            <person name="Dubcovsky J."/>
            <person name="McGuire P.E."/>
            <person name="Lux T."/>
            <person name="Spannagl M."/>
            <person name="Mayer K.F.X."/>
            <person name="Baldrich P."/>
            <person name="Meyers B.C."/>
            <person name="Huo N."/>
            <person name="Gu Y.Q."/>
            <person name="Zhou H."/>
            <person name="Devos K.M."/>
            <person name="Bennetzen J.L."/>
            <person name="Unver T."/>
            <person name="Budak H."/>
            <person name="Gulick P.J."/>
            <person name="Galiba G."/>
            <person name="Kalapos B."/>
            <person name="Nelson D.R."/>
            <person name="Li P."/>
            <person name="You F.M."/>
            <person name="Luo M.C."/>
            <person name="Dvorak J."/>
        </authorList>
    </citation>
    <scope>NUCLEOTIDE SEQUENCE [LARGE SCALE GENOMIC DNA]</scope>
    <source>
        <strain evidence="2">cv. AL8/78</strain>
    </source>
</reference>
<name>A0A453Q404_AEGTS</name>
<accession>A0A453Q404</accession>
<dbReference type="AlphaFoldDB" id="A0A453Q404"/>
<dbReference type="Gramene" id="AET6Gv20971400.5">
    <property type="protein sequence ID" value="AET6Gv20971400.5"/>
    <property type="gene ID" value="AET6Gv20971400"/>
</dbReference>
<evidence type="ECO:0000313" key="3">
    <source>
        <dbReference type="Proteomes" id="UP000015105"/>
    </source>
</evidence>
<reference evidence="3" key="1">
    <citation type="journal article" date="2014" name="Science">
        <title>Ancient hybridizations among the ancestral genomes of bread wheat.</title>
        <authorList>
            <consortium name="International Wheat Genome Sequencing Consortium,"/>
            <person name="Marcussen T."/>
            <person name="Sandve S.R."/>
            <person name="Heier L."/>
            <person name="Spannagl M."/>
            <person name="Pfeifer M."/>
            <person name="Jakobsen K.S."/>
            <person name="Wulff B.B."/>
            <person name="Steuernagel B."/>
            <person name="Mayer K.F."/>
            <person name="Olsen O.A."/>
        </authorList>
    </citation>
    <scope>NUCLEOTIDE SEQUENCE [LARGE SCALE GENOMIC DNA]</scope>
    <source>
        <strain evidence="3">cv. AL8/78</strain>
    </source>
</reference>
<organism evidence="2 3">
    <name type="scientific">Aegilops tauschii subsp. strangulata</name>
    <name type="common">Goatgrass</name>
    <dbReference type="NCBI Taxonomy" id="200361"/>
    <lineage>
        <taxon>Eukaryota</taxon>
        <taxon>Viridiplantae</taxon>
        <taxon>Streptophyta</taxon>
        <taxon>Embryophyta</taxon>
        <taxon>Tracheophyta</taxon>
        <taxon>Spermatophyta</taxon>
        <taxon>Magnoliopsida</taxon>
        <taxon>Liliopsida</taxon>
        <taxon>Poales</taxon>
        <taxon>Poaceae</taxon>
        <taxon>BOP clade</taxon>
        <taxon>Pooideae</taxon>
        <taxon>Triticodae</taxon>
        <taxon>Triticeae</taxon>
        <taxon>Triticinae</taxon>
        <taxon>Aegilops</taxon>
    </lineage>
</organism>
<feature type="region of interest" description="Disordered" evidence="1">
    <location>
        <begin position="54"/>
        <end position="73"/>
    </location>
</feature>
<reference evidence="2" key="4">
    <citation type="submission" date="2019-03" db="UniProtKB">
        <authorList>
            <consortium name="EnsemblPlants"/>
        </authorList>
    </citation>
    <scope>IDENTIFICATION</scope>
</reference>
<evidence type="ECO:0000256" key="1">
    <source>
        <dbReference type="SAM" id="MobiDB-lite"/>
    </source>
</evidence>
<dbReference type="Proteomes" id="UP000015105">
    <property type="component" value="Chromosome 6D"/>
</dbReference>
<reference evidence="3" key="2">
    <citation type="journal article" date="2017" name="Nat. Plants">
        <title>The Aegilops tauschii genome reveals multiple impacts of transposons.</title>
        <authorList>
            <person name="Zhao G."/>
            <person name="Zou C."/>
            <person name="Li K."/>
            <person name="Wang K."/>
            <person name="Li T."/>
            <person name="Gao L."/>
            <person name="Zhang X."/>
            <person name="Wang H."/>
            <person name="Yang Z."/>
            <person name="Liu X."/>
            <person name="Jiang W."/>
            <person name="Mao L."/>
            <person name="Kong X."/>
            <person name="Jiao Y."/>
            <person name="Jia J."/>
        </authorList>
    </citation>
    <scope>NUCLEOTIDE SEQUENCE [LARGE SCALE GENOMIC DNA]</scope>
    <source>
        <strain evidence="3">cv. AL8/78</strain>
    </source>
</reference>
<dbReference type="EnsemblPlants" id="AET6Gv20971400.5">
    <property type="protein sequence ID" value="AET6Gv20971400.5"/>
    <property type="gene ID" value="AET6Gv20971400"/>
</dbReference>
<reference evidence="2" key="3">
    <citation type="journal article" date="2017" name="Nature">
        <title>Genome sequence of the progenitor of the wheat D genome Aegilops tauschii.</title>
        <authorList>
            <person name="Luo M.C."/>
            <person name="Gu Y.Q."/>
            <person name="Puiu D."/>
            <person name="Wang H."/>
            <person name="Twardziok S.O."/>
            <person name="Deal K.R."/>
            <person name="Huo N."/>
            <person name="Zhu T."/>
            <person name="Wang L."/>
            <person name="Wang Y."/>
            <person name="McGuire P.E."/>
            <person name="Liu S."/>
            <person name="Long H."/>
            <person name="Ramasamy R.K."/>
            <person name="Rodriguez J.C."/>
            <person name="Van S.L."/>
            <person name="Yuan L."/>
            <person name="Wang Z."/>
            <person name="Xia Z."/>
            <person name="Xiao L."/>
            <person name="Anderson O.D."/>
            <person name="Ouyang S."/>
            <person name="Liang Y."/>
            <person name="Zimin A.V."/>
            <person name="Pertea G."/>
            <person name="Qi P."/>
            <person name="Bennetzen J.L."/>
            <person name="Dai X."/>
            <person name="Dawson M.W."/>
            <person name="Muller H.G."/>
            <person name="Kugler K."/>
            <person name="Rivarola-Duarte L."/>
            <person name="Spannagl M."/>
            <person name="Mayer K.F.X."/>
            <person name="Lu F.H."/>
            <person name="Bevan M.W."/>
            <person name="Leroy P."/>
            <person name="Li P."/>
            <person name="You F.M."/>
            <person name="Sun Q."/>
            <person name="Liu Z."/>
            <person name="Lyons E."/>
            <person name="Wicker T."/>
            <person name="Salzberg S.L."/>
            <person name="Devos K.M."/>
            <person name="Dvorak J."/>
        </authorList>
    </citation>
    <scope>NUCLEOTIDE SEQUENCE [LARGE SCALE GENOMIC DNA]</scope>
    <source>
        <strain evidence="2">cv. AL8/78</strain>
    </source>
</reference>
<evidence type="ECO:0000313" key="2">
    <source>
        <dbReference type="EnsemblPlants" id="AET6Gv20971400.5"/>
    </source>
</evidence>
<protein>
    <submittedName>
        <fullName evidence="2">Uncharacterized protein</fullName>
    </submittedName>
</protein>